<dbReference type="PANTHER" id="PTHR47966:SF51">
    <property type="entry name" value="BETA-SITE APP-CLEAVING ENZYME, ISOFORM A-RELATED"/>
    <property type="match status" value="1"/>
</dbReference>
<dbReference type="SUPFAM" id="SSF50630">
    <property type="entry name" value="Acid proteases"/>
    <property type="match status" value="1"/>
</dbReference>
<evidence type="ECO:0000256" key="2">
    <source>
        <dbReference type="SAM" id="SignalP"/>
    </source>
</evidence>
<dbReference type="InterPro" id="IPR001461">
    <property type="entry name" value="Aspartic_peptidase_A1"/>
</dbReference>
<organism evidence="4 5">
    <name type="scientific">Hericium alpestre</name>
    <dbReference type="NCBI Taxonomy" id="135208"/>
    <lineage>
        <taxon>Eukaryota</taxon>
        <taxon>Fungi</taxon>
        <taxon>Dikarya</taxon>
        <taxon>Basidiomycota</taxon>
        <taxon>Agaricomycotina</taxon>
        <taxon>Agaricomycetes</taxon>
        <taxon>Russulales</taxon>
        <taxon>Hericiaceae</taxon>
        <taxon>Hericium</taxon>
    </lineage>
</organism>
<protein>
    <recommendedName>
        <fullName evidence="3">Peptidase A1 domain-containing protein</fullName>
    </recommendedName>
</protein>
<feature type="chain" id="PRO_5021463805" description="Peptidase A1 domain-containing protein" evidence="2">
    <location>
        <begin position="23"/>
        <end position="371"/>
    </location>
</feature>
<feature type="signal peptide" evidence="2">
    <location>
        <begin position="1"/>
        <end position="22"/>
    </location>
</feature>
<keyword evidence="5" id="KW-1185">Reference proteome</keyword>
<reference evidence="4 5" key="1">
    <citation type="submission" date="2019-02" db="EMBL/GenBank/DDBJ databases">
        <title>Genome sequencing of the rare red list fungi Hericium alpestre (H. flagellum).</title>
        <authorList>
            <person name="Buettner E."/>
            <person name="Kellner H."/>
        </authorList>
    </citation>
    <scope>NUCLEOTIDE SEQUENCE [LARGE SCALE GENOMIC DNA]</scope>
    <source>
        <strain evidence="4 5">DSM 108284</strain>
    </source>
</reference>
<evidence type="ECO:0000256" key="1">
    <source>
        <dbReference type="ARBA" id="ARBA00007447"/>
    </source>
</evidence>
<dbReference type="Gene3D" id="2.40.70.10">
    <property type="entry name" value="Acid Proteases"/>
    <property type="match status" value="2"/>
</dbReference>
<dbReference type="STRING" id="135208.A0A4Z0A9Z2"/>
<dbReference type="GO" id="GO:0006508">
    <property type="term" value="P:proteolysis"/>
    <property type="evidence" value="ECO:0007669"/>
    <property type="project" value="InterPro"/>
</dbReference>
<dbReference type="InterPro" id="IPR034164">
    <property type="entry name" value="Pepsin-like_dom"/>
</dbReference>
<dbReference type="CDD" id="cd05471">
    <property type="entry name" value="pepsin_like"/>
    <property type="match status" value="1"/>
</dbReference>
<dbReference type="OrthoDB" id="15189at2759"/>
<evidence type="ECO:0000313" key="4">
    <source>
        <dbReference type="EMBL" id="TFY83926.1"/>
    </source>
</evidence>
<gene>
    <name evidence="4" type="ORF">EWM64_g98</name>
</gene>
<dbReference type="PANTHER" id="PTHR47966">
    <property type="entry name" value="BETA-SITE APP-CLEAVING ENZYME, ISOFORM A-RELATED"/>
    <property type="match status" value="1"/>
</dbReference>
<comment type="caution">
    <text evidence="4">The sequence shown here is derived from an EMBL/GenBank/DDBJ whole genome shotgun (WGS) entry which is preliminary data.</text>
</comment>
<comment type="similarity">
    <text evidence="1">Belongs to the peptidase A1 family.</text>
</comment>
<dbReference type="Pfam" id="PF00026">
    <property type="entry name" value="Asp"/>
    <property type="match status" value="1"/>
</dbReference>
<evidence type="ECO:0000259" key="3">
    <source>
        <dbReference type="PROSITE" id="PS51767"/>
    </source>
</evidence>
<keyword evidence="2" id="KW-0732">Signal</keyword>
<proteinExistence type="inferred from homology"/>
<dbReference type="GO" id="GO:0004190">
    <property type="term" value="F:aspartic-type endopeptidase activity"/>
    <property type="evidence" value="ECO:0007669"/>
    <property type="project" value="InterPro"/>
</dbReference>
<sequence>MQSSSLLQALVLSIYITRGVYALPAPSEARNVTARAPAASGPTIPLEWEGIGSIPRIAVPIGSGKTFQMVADTGSASFWVLSQSAAAQLTPARNGLDPTSNTVPNSAWDTSYGDGSLKVEGVIAKAPVTFAGQTSPDLPVGVVNSPGVFPSVTFLKVPYDGVFGFRPGTGPDADTKITTPFRAMVASKKIAPITGWKYPTSSSKGEITLGWVNPADFKAGTQVEVTSGSTEMWTATISSIKVADRVVQLAQPEVTALLDTGTFILRVPPTESIPLLSLIPGFQNLRGKMTIPCDMNAVVSFTIGGKVLTVQGSDLVGAPVSGAKCKPAVEEDASLDAGGWILGSTILHNWHLVFDETTTDTPKIQIAQASA</sequence>
<name>A0A4Z0A9Z2_9AGAM</name>
<dbReference type="InterPro" id="IPR021109">
    <property type="entry name" value="Peptidase_aspartic_dom_sf"/>
</dbReference>
<dbReference type="PRINTS" id="PR00792">
    <property type="entry name" value="PEPSIN"/>
</dbReference>
<dbReference type="EMBL" id="SFCI01000004">
    <property type="protein sequence ID" value="TFY83926.1"/>
    <property type="molecule type" value="Genomic_DNA"/>
</dbReference>
<dbReference type="InterPro" id="IPR033121">
    <property type="entry name" value="PEPTIDASE_A1"/>
</dbReference>
<feature type="domain" description="Peptidase A1" evidence="3">
    <location>
        <begin position="55"/>
        <end position="367"/>
    </location>
</feature>
<dbReference type="Proteomes" id="UP000298061">
    <property type="component" value="Unassembled WGS sequence"/>
</dbReference>
<accession>A0A4Z0A9Z2</accession>
<dbReference type="AlphaFoldDB" id="A0A4Z0A9Z2"/>
<dbReference type="PROSITE" id="PS51767">
    <property type="entry name" value="PEPTIDASE_A1"/>
    <property type="match status" value="1"/>
</dbReference>
<evidence type="ECO:0000313" key="5">
    <source>
        <dbReference type="Proteomes" id="UP000298061"/>
    </source>
</evidence>